<evidence type="ECO:0000313" key="2">
    <source>
        <dbReference type="Proteomes" id="UP000076858"/>
    </source>
</evidence>
<organism evidence="1 2">
    <name type="scientific">Daphnia magna</name>
    <dbReference type="NCBI Taxonomy" id="35525"/>
    <lineage>
        <taxon>Eukaryota</taxon>
        <taxon>Metazoa</taxon>
        <taxon>Ecdysozoa</taxon>
        <taxon>Arthropoda</taxon>
        <taxon>Crustacea</taxon>
        <taxon>Branchiopoda</taxon>
        <taxon>Diplostraca</taxon>
        <taxon>Cladocera</taxon>
        <taxon>Anomopoda</taxon>
        <taxon>Daphniidae</taxon>
        <taxon>Daphnia</taxon>
    </lineage>
</organism>
<proteinExistence type="predicted"/>
<name>A0A162D1X5_9CRUS</name>
<gene>
    <name evidence="1" type="ORF">APZ42_007469</name>
</gene>
<feature type="non-terminal residue" evidence="1">
    <location>
        <position position="1"/>
    </location>
</feature>
<dbReference type="Proteomes" id="UP000076858">
    <property type="component" value="Unassembled WGS sequence"/>
</dbReference>
<comment type="caution">
    <text evidence="1">The sequence shown here is derived from an EMBL/GenBank/DDBJ whole genome shotgun (WGS) entry which is preliminary data.</text>
</comment>
<evidence type="ECO:0000313" key="1">
    <source>
        <dbReference type="EMBL" id="KZR97574.1"/>
    </source>
</evidence>
<dbReference type="EMBL" id="LRGB01020849">
    <property type="protein sequence ID" value="KZR97574.1"/>
    <property type="molecule type" value="Genomic_DNA"/>
</dbReference>
<dbReference type="AlphaFoldDB" id="A0A162D1X5"/>
<accession>A0A162D1X5</accession>
<reference evidence="1 2" key="1">
    <citation type="submission" date="2016-03" db="EMBL/GenBank/DDBJ databases">
        <title>EvidentialGene: Evidence-directed Construction of Genes on Genomes.</title>
        <authorList>
            <person name="Gilbert D.G."/>
            <person name="Choi J.-H."/>
            <person name="Mockaitis K."/>
            <person name="Colbourne J."/>
            <person name="Pfrender M."/>
        </authorList>
    </citation>
    <scope>NUCLEOTIDE SEQUENCE [LARGE SCALE GENOMIC DNA]</scope>
    <source>
        <strain evidence="1 2">Xinb3</strain>
        <tissue evidence="1">Complete organism</tissue>
    </source>
</reference>
<sequence>EFLLKLAYETRFETVKTVFLKNHVDFHVFAMLYGHNRKNQIKNVNLISSKIDILISSKNMSVRLPENVNVL</sequence>
<protein>
    <submittedName>
        <fullName evidence="1">Uncharacterized protein</fullName>
    </submittedName>
</protein>
<keyword evidence="2" id="KW-1185">Reference proteome</keyword>